<organism evidence="3 4">
    <name type="scientific">Myotis brandtii</name>
    <name type="common">Brandt's bat</name>
    <dbReference type="NCBI Taxonomy" id="109478"/>
    <lineage>
        <taxon>Eukaryota</taxon>
        <taxon>Metazoa</taxon>
        <taxon>Chordata</taxon>
        <taxon>Craniata</taxon>
        <taxon>Vertebrata</taxon>
        <taxon>Euteleostomi</taxon>
        <taxon>Mammalia</taxon>
        <taxon>Eutheria</taxon>
        <taxon>Laurasiatheria</taxon>
        <taxon>Chiroptera</taxon>
        <taxon>Yangochiroptera</taxon>
        <taxon>Vespertilionidae</taxon>
        <taxon>Myotis</taxon>
    </lineage>
</organism>
<dbReference type="AlphaFoldDB" id="S7QGG6"/>
<dbReference type="InterPro" id="IPR039341">
    <property type="entry name" value="CFAP99"/>
</dbReference>
<sequence>MVPDRQVSREEMEGGGKMWVEGGVQVAGLLGAEQPTLRGPVSTGTRGRPVAGAGPSCEDPEPPLLGRVDRLMDGAGDFSEFLEWQQKMQAKDLEEQRAAGACRRLRGQLSREEAALARQQLLQQNQRRAAQKKEEMAELMQRCAQRRLQEERSAKERVEQVMEEQKNIKAAQMKLLRDRRQAGRRGLGCEGQGPGGRPPAQLLGALSSPLGPQPRR</sequence>
<proteinExistence type="predicted"/>
<keyword evidence="1" id="KW-0175">Coiled coil</keyword>
<feature type="compositionally biased region" description="Gly residues" evidence="2">
    <location>
        <begin position="185"/>
        <end position="195"/>
    </location>
</feature>
<dbReference type="Proteomes" id="UP000052978">
    <property type="component" value="Unassembled WGS sequence"/>
</dbReference>
<evidence type="ECO:0000256" key="2">
    <source>
        <dbReference type="SAM" id="MobiDB-lite"/>
    </source>
</evidence>
<name>S7QGG6_MYOBR</name>
<dbReference type="PANTHER" id="PTHR34649:SF1">
    <property type="entry name" value="CILIA- AND FLAGELLA-ASSOCIATED PROTEIN 99"/>
    <property type="match status" value="1"/>
</dbReference>
<feature type="region of interest" description="Disordered" evidence="2">
    <location>
        <begin position="30"/>
        <end position="70"/>
    </location>
</feature>
<feature type="region of interest" description="Disordered" evidence="2">
    <location>
        <begin position="177"/>
        <end position="216"/>
    </location>
</feature>
<dbReference type="eggNOG" id="ENOG502QTX0">
    <property type="taxonomic scope" value="Eukaryota"/>
</dbReference>
<evidence type="ECO:0000313" key="3">
    <source>
        <dbReference type="EMBL" id="EPQ20432.1"/>
    </source>
</evidence>
<evidence type="ECO:0000256" key="1">
    <source>
        <dbReference type="SAM" id="Coils"/>
    </source>
</evidence>
<protein>
    <submittedName>
        <fullName evidence="3">Uncharacterized protein</fullName>
    </submittedName>
</protein>
<keyword evidence="4" id="KW-1185">Reference proteome</keyword>
<accession>S7QGG6</accession>
<evidence type="ECO:0000313" key="4">
    <source>
        <dbReference type="Proteomes" id="UP000052978"/>
    </source>
</evidence>
<reference evidence="3 4" key="1">
    <citation type="journal article" date="2013" name="Nat. Commun.">
        <title>Genome analysis reveals insights into physiology and longevity of the Brandt's bat Myotis brandtii.</title>
        <authorList>
            <person name="Seim I."/>
            <person name="Fang X."/>
            <person name="Xiong Z."/>
            <person name="Lobanov A.V."/>
            <person name="Huang Z."/>
            <person name="Ma S."/>
            <person name="Feng Y."/>
            <person name="Turanov A.A."/>
            <person name="Zhu Y."/>
            <person name="Lenz T.L."/>
            <person name="Gerashchenko M.V."/>
            <person name="Fan D."/>
            <person name="Hee Yim S."/>
            <person name="Yao X."/>
            <person name="Jordan D."/>
            <person name="Xiong Y."/>
            <person name="Ma Y."/>
            <person name="Lyapunov A.N."/>
            <person name="Chen G."/>
            <person name="Kulakova O.I."/>
            <person name="Sun Y."/>
            <person name="Lee S.G."/>
            <person name="Bronson R.T."/>
            <person name="Moskalev A.A."/>
            <person name="Sunyaev S.R."/>
            <person name="Zhang G."/>
            <person name="Krogh A."/>
            <person name="Wang J."/>
            <person name="Gladyshev V.N."/>
        </authorList>
    </citation>
    <scope>NUCLEOTIDE SEQUENCE [LARGE SCALE GENOMIC DNA]</scope>
</reference>
<feature type="coiled-coil region" evidence="1">
    <location>
        <begin position="122"/>
        <end position="168"/>
    </location>
</feature>
<dbReference type="EMBL" id="KE164837">
    <property type="protein sequence ID" value="EPQ20432.1"/>
    <property type="molecule type" value="Genomic_DNA"/>
</dbReference>
<dbReference type="PANTHER" id="PTHR34649">
    <property type="entry name" value="CILIA- AND FLAGELLA-ASSOCIATED PROTEIN 99"/>
    <property type="match status" value="1"/>
</dbReference>
<gene>
    <name evidence="3" type="ORF">D623_10021594</name>
</gene>